<evidence type="ECO:0000256" key="3">
    <source>
        <dbReference type="SAM" id="MobiDB-lite"/>
    </source>
</evidence>
<evidence type="ECO:0000313" key="6">
    <source>
        <dbReference type="EMBL" id="ACZ51236.1"/>
    </source>
</evidence>
<dbReference type="InterPro" id="IPR006045">
    <property type="entry name" value="Cupin_1"/>
</dbReference>
<dbReference type="InterPro" id="IPR011051">
    <property type="entry name" value="RmlC_Cupin_sf"/>
</dbReference>
<evidence type="ECO:0000256" key="4">
    <source>
        <dbReference type="SAM" id="SignalP"/>
    </source>
</evidence>
<dbReference type="InterPro" id="IPR014710">
    <property type="entry name" value="RmlC-like_jellyroll"/>
</dbReference>
<comment type="similarity">
    <text evidence="2">Belongs to the 7S seed storage protein family.</text>
</comment>
<evidence type="ECO:0000256" key="2">
    <source>
        <dbReference type="ARBA" id="ARBA00023597"/>
    </source>
</evidence>
<dbReference type="PANTHER" id="PTHR31189">
    <property type="entry name" value="OS03G0336100 PROTEIN-RELATED"/>
    <property type="match status" value="1"/>
</dbReference>
<organism evidence="6">
    <name type="scientific">Centrosema virginianum</name>
    <dbReference type="NCBI Taxonomy" id="167617"/>
    <lineage>
        <taxon>Eukaryota</taxon>
        <taxon>Viridiplantae</taxon>
        <taxon>Streptophyta</taxon>
        <taxon>Embryophyta</taxon>
        <taxon>Tracheophyta</taxon>
        <taxon>Spermatophyta</taxon>
        <taxon>Magnoliopsida</taxon>
        <taxon>eudicotyledons</taxon>
        <taxon>Gunneridae</taxon>
        <taxon>Pentapetalae</taxon>
        <taxon>rosids</taxon>
        <taxon>fabids</taxon>
        <taxon>Fabales</taxon>
        <taxon>Fabaceae</taxon>
        <taxon>Papilionoideae</taxon>
        <taxon>50 kb inversion clade</taxon>
        <taxon>NPAAA clade</taxon>
        <taxon>indigoferoid/millettioid clade</taxon>
        <taxon>Phaseoleae</taxon>
        <taxon>Centrosema</taxon>
    </lineage>
</organism>
<reference evidence="6" key="2">
    <citation type="submission" date="2009-03" db="EMBL/GenBank/DDBJ databases">
        <title>Functional Characterization of Cys-motif-bearing Vicilin Peptides Expressed in Transgenic Tobacco.</title>
        <authorList>
            <person name="Xie Z.-Y."/>
            <person name="Chlan C.A."/>
        </authorList>
    </citation>
    <scope>NUCLEOTIDE SEQUENCE</scope>
</reference>
<dbReference type="Gene3D" id="2.60.120.10">
    <property type="entry name" value="Jelly Rolls"/>
    <property type="match status" value="1"/>
</dbReference>
<name>F2Q6K3_9FABA</name>
<dbReference type="AlphaFoldDB" id="F2Q6K3"/>
<dbReference type="CDD" id="cd02244">
    <property type="entry name" value="cupin_7S_vicilin-like_N"/>
    <property type="match status" value="1"/>
</dbReference>
<reference evidence="6" key="1">
    <citation type="submission" date="2009-03" db="EMBL/GenBank/DDBJ databases">
        <title>Antimicrobial Activity of a Prokaryotically Expressed Cys-motif Bearing Vicilin Peptide from Centrosema virginianum.</title>
        <authorList>
            <person name="Xie Z.-Y."/>
            <person name="Chlan C.A."/>
        </authorList>
    </citation>
    <scope>NUCLEOTIDE SEQUENCE</scope>
</reference>
<dbReference type="SMART" id="SM00835">
    <property type="entry name" value="Cupin_1"/>
    <property type="match status" value="1"/>
</dbReference>
<keyword evidence="1 4" id="KW-0732">Signal</keyword>
<proteinExistence type="inferred from homology"/>
<evidence type="ECO:0000256" key="1">
    <source>
        <dbReference type="ARBA" id="ARBA00022729"/>
    </source>
</evidence>
<dbReference type="SUPFAM" id="SSF51182">
    <property type="entry name" value="RmlC-like cupins"/>
    <property type="match status" value="1"/>
</dbReference>
<feature type="compositionally biased region" description="Basic and acidic residues" evidence="3">
    <location>
        <begin position="73"/>
        <end position="82"/>
    </location>
</feature>
<dbReference type="EMBL" id="FJ824190">
    <property type="protein sequence ID" value="ACZ51236.1"/>
    <property type="molecule type" value="Genomic_DNA"/>
</dbReference>
<dbReference type="InterPro" id="IPR050253">
    <property type="entry name" value="Seed_Storage-Functional"/>
</dbReference>
<protein>
    <submittedName>
        <fullName evidence="6">Vicilin</fullName>
    </submittedName>
</protein>
<dbReference type="PANTHER" id="PTHR31189:SF41">
    <property type="entry name" value="VICILIN C72"/>
    <property type="match status" value="1"/>
</dbReference>
<feature type="chain" id="PRO_5003288581" evidence="4">
    <location>
        <begin position="27"/>
        <end position="249"/>
    </location>
</feature>
<dbReference type="Pfam" id="PF00190">
    <property type="entry name" value="Cupin_1"/>
    <property type="match status" value="1"/>
</dbReference>
<evidence type="ECO:0000259" key="5">
    <source>
        <dbReference type="SMART" id="SM00835"/>
    </source>
</evidence>
<feature type="domain" description="Cupin type-1" evidence="5">
    <location>
        <begin position="101"/>
        <end position="247"/>
    </location>
</feature>
<feature type="signal peptide" evidence="4">
    <location>
        <begin position="1"/>
        <end position="26"/>
    </location>
</feature>
<accession>F2Q6K3</accession>
<feature type="non-terminal residue" evidence="6">
    <location>
        <position position="249"/>
    </location>
</feature>
<feature type="region of interest" description="Disordered" evidence="3">
    <location>
        <begin position="73"/>
        <end position="94"/>
    </location>
</feature>
<sequence length="249" mass="29381">MGSRARFPLLLLLGVVFLASVSVSFGIAYWEQDNPNYDKCLRSCKNENDLFRFKACNIRCRVVKDPDFEVKEQEKEHYSEHEEKEEEEDQGSKSITETNPYLFRSYRTLFRNQLGRIRILQEFNRNSKKLQNLENYRMVELVSDPNTLYLPHHAGADFIFVVVEGKALLTLVYPDQRPVPYKLERGQGIRIKRGTTYYLINRDQRDRLRVIKLAVPVNKQGEFRHFFPSTTNEQKSYFRGFSKHILEAS</sequence>